<dbReference type="Pfam" id="PF00075">
    <property type="entry name" value="RNase_H"/>
    <property type="match status" value="1"/>
</dbReference>
<dbReference type="SUPFAM" id="SSF53098">
    <property type="entry name" value="Ribonuclease H-like"/>
    <property type="match status" value="1"/>
</dbReference>
<dbReference type="GO" id="GO:0043137">
    <property type="term" value="P:DNA replication, removal of RNA primer"/>
    <property type="evidence" value="ECO:0007669"/>
    <property type="project" value="TreeGrafter"/>
</dbReference>
<dbReference type="GO" id="GO:0003676">
    <property type="term" value="F:nucleic acid binding"/>
    <property type="evidence" value="ECO:0007669"/>
    <property type="project" value="InterPro"/>
</dbReference>
<proteinExistence type="inferred from homology"/>
<evidence type="ECO:0000313" key="11">
    <source>
        <dbReference type="EMBL" id="KAF6009053.1"/>
    </source>
</evidence>
<dbReference type="Pfam" id="PF01693">
    <property type="entry name" value="Cauli_VI"/>
    <property type="match status" value="1"/>
</dbReference>
<dbReference type="EC" id="3.1.26.4" evidence="4"/>
<dbReference type="EMBL" id="JABCYN010000031">
    <property type="protein sequence ID" value="KAF6009053.1"/>
    <property type="molecule type" value="Genomic_DNA"/>
</dbReference>
<dbReference type="EMBL" id="CP063132">
    <property type="protein sequence ID" value="QOU18642.1"/>
    <property type="molecule type" value="Genomic_DNA"/>
</dbReference>
<evidence type="ECO:0000256" key="1">
    <source>
        <dbReference type="ARBA" id="ARBA00000077"/>
    </source>
</evidence>
<evidence type="ECO:0000256" key="2">
    <source>
        <dbReference type="ARBA" id="ARBA00001946"/>
    </source>
</evidence>
<evidence type="ECO:0000256" key="7">
    <source>
        <dbReference type="ARBA" id="ARBA00022759"/>
    </source>
</evidence>
<evidence type="ECO:0000256" key="4">
    <source>
        <dbReference type="ARBA" id="ARBA00012180"/>
    </source>
</evidence>
<reference evidence="11 15" key="2">
    <citation type="journal article" date="2020" name="Appl. Microbiol. Biotechnol.">
        <title>Targeted gene deletion in Brettanomyces bruxellensis with an expression-free CRISPR-Cas9 system.</title>
        <authorList>
            <person name="Varela C."/>
            <person name="Bartel C."/>
            <person name="Onetto C."/>
            <person name="Borneman A."/>
        </authorList>
    </citation>
    <scope>NUCLEOTIDE SEQUENCE [LARGE SCALE GENOMIC DNA]</scope>
    <source>
        <strain evidence="11 15">AWRI1613</strain>
    </source>
</reference>
<dbReference type="InterPro" id="IPR009027">
    <property type="entry name" value="Ribosomal_bL9/RNase_H1_N"/>
</dbReference>
<sequence>MSKEYYAVINGYNPGLYDSWDDCQENVSGYRDAIYRGFNNRYDALEYLGCLGDDIPDYTNYLHDDDDDGPNFNIHWIFTDGACKNNQDRGRAYGGYGVYLPFCNFESIAAPLNGKNQTNQRAELMGIMAALKVILHSTFENKHNIATDSGYAINCFKHWARKWQQNDWCTSAGTKVSNRDIIEPSLRMIDRINDLNDDNDFGDIEICYIPGHSGNPGNENADRLANMGCRMNIP</sequence>
<keyword evidence="8" id="KW-0378">Hydrolase</keyword>
<dbReference type="KEGG" id="bbrx:BRETT_001709"/>
<evidence type="ECO:0000313" key="15">
    <source>
        <dbReference type="Proteomes" id="UP000568158"/>
    </source>
</evidence>
<dbReference type="InterPro" id="IPR036397">
    <property type="entry name" value="RNaseH_sf"/>
</dbReference>
<dbReference type="SUPFAM" id="SSF55658">
    <property type="entry name" value="L9 N-domain-like"/>
    <property type="match status" value="1"/>
</dbReference>
<comment type="similarity">
    <text evidence="3">Belongs to the RNase H family.</text>
</comment>
<dbReference type="CDD" id="cd09280">
    <property type="entry name" value="RNase_HI_eukaryote_like"/>
    <property type="match status" value="1"/>
</dbReference>
<reference evidence="13 14" key="1">
    <citation type="submission" date="2019-07" db="EMBL/GenBank/DDBJ databases">
        <authorList>
            <person name="Friedrich A."/>
            <person name="Schacherer J."/>
        </authorList>
    </citation>
    <scope>NUCLEOTIDE SEQUENCE [LARGE SCALE GENOMIC DNA]</scope>
</reference>
<dbReference type="PROSITE" id="PS50879">
    <property type="entry name" value="RNASE_H_1"/>
    <property type="match status" value="1"/>
</dbReference>
<keyword evidence="7" id="KW-0255">Endonuclease</keyword>
<dbReference type="OrthoDB" id="407198at2759"/>
<dbReference type="GO" id="GO:0000287">
    <property type="term" value="F:magnesium ion binding"/>
    <property type="evidence" value="ECO:0007669"/>
    <property type="project" value="InterPro"/>
</dbReference>
<evidence type="ECO:0000313" key="14">
    <source>
        <dbReference type="Proteomes" id="UP000478008"/>
    </source>
</evidence>
<evidence type="ECO:0000259" key="10">
    <source>
        <dbReference type="PROSITE" id="PS50879"/>
    </source>
</evidence>
<evidence type="ECO:0000256" key="6">
    <source>
        <dbReference type="ARBA" id="ARBA00022723"/>
    </source>
</evidence>
<dbReference type="Proteomes" id="UP000663131">
    <property type="component" value="Chromosome 4"/>
</dbReference>
<evidence type="ECO:0000256" key="3">
    <source>
        <dbReference type="ARBA" id="ARBA00005300"/>
    </source>
</evidence>
<dbReference type="EMBL" id="CABFWN010000002">
    <property type="protein sequence ID" value="VUG17417.1"/>
    <property type="molecule type" value="Genomic_DNA"/>
</dbReference>
<dbReference type="InterPro" id="IPR011320">
    <property type="entry name" value="RNase_H1_N"/>
</dbReference>
<dbReference type="Gene3D" id="3.40.970.10">
    <property type="entry name" value="Ribonuclease H1, N-terminal domain"/>
    <property type="match status" value="1"/>
</dbReference>
<dbReference type="RefSeq" id="XP_041135135.1">
    <property type="nucleotide sequence ID" value="XM_041280252.1"/>
</dbReference>
<dbReference type="Proteomes" id="UP000568158">
    <property type="component" value="Unassembled WGS sequence"/>
</dbReference>
<keyword evidence="6" id="KW-0479">Metal-binding</keyword>
<dbReference type="InterPro" id="IPR002156">
    <property type="entry name" value="RNaseH_domain"/>
</dbReference>
<dbReference type="GO" id="GO:0004523">
    <property type="term" value="F:RNA-DNA hybrid ribonuclease activity"/>
    <property type="evidence" value="ECO:0007669"/>
    <property type="project" value="UniProtKB-EC"/>
</dbReference>
<dbReference type="Proteomes" id="UP000478008">
    <property type="component" value="Unassembled WGS sequence"/>
</dbReference>
<comment type="cofactor">
    <cofactor evidence="2">
        <name>Mg(2+)</name>
        <dbReference type="ChEBI" id="CHEBI:18420"/>
    </cofactor>
</comment>
<dbReference type="AlphaFoldDB" id="A0A7D9CWF6"/>
<dbReference type="PANTHER" id="PTHR10642:SF26">
    <property type="entry name" value="RIBONUCLEASE H1"/>
    <property type="match status" value="1"/>
</dbReference>
<feature type="domain" description="RNase H type-1" evidence="10">
    <location>
        <begin position="71"/>
        <end position="230"/>
    </location>
</feature>
<dbReference type="InterPro" id="IPR050092">
    <property type="entry name" value="RNase_H"/>
</dbReference>
<keyword evidence="9" id="KW-0460">Magnesium</keyword>
<reference evidence="12" key="4">
    <citation type="journal article" name="BMC Genomics">
        <title>New genome assemblies reveal patterns of domestication and adaptation across Brettanomyces (Dekkera) species.</title>
        <authorList>
            <person name="Roach M.J."/>
            <person name="Borneman A.R."/>
        </authorList>
    </citation>
    <scope>NUCLEOTIDE SEQUENCE</scope>
    <source>
        <strain evidence="12">UCD 2041</strain>
    </source>
</reference>
<dbReference type="GeneID" id="64573633"/>
<organism evidence="13 14">
    <name type="scientific">Dekkera bruxellensis</name>
    <name type="common">Brettanomyces custersii</name>
    <dbReference type="NCBI Taxonomy" id="5007"/>
    <lineage>
        <taxon>Eukaryota</taxon>
        <taxon>Fungi</taxon>
        <taxon>Dikarya</taxon>
        <taxon>Ascomycota</taxon>
        <taxon>Saccharomycotina</taxon>
        <taxon>Pichiomycetes</taxon>
        <taxon>Pichiales</taxon>
        <taxon>Pichiaceae</taxon>
        <taxon>Brettanomyces</taxon>
    </lineage>
</organism>
<evidence type="ECO:0000256" key="8">
    <source>
        <dbReference type="ARBA" id="ARBA00022801"/>
    </source>
</evidence>
<dbReference type="InterPro" id="IPR037056">
    <property type="entry name" value="RNase_H1_N_sf"/>
</dbReference>
<evidence type="ECO:0000256" key="9">
    <source>
        <dbReference type="ARBA" id="ARBA00022842"/>
    </source>
</evidence>
<keyword evidence="5" id="KW-0540">Nuclease</keyword>
<dbReference type="Gene3D" id="3.30.420.10">
    <property type="entry name" value="Ribonuclease H-like superfamily/Ribonuclease H"/>
    <property type="match status" value="1"/>
</dbReference>
<evidence type="ECO:0000256" key="5">
    <source>
        <dbReference type="ARBA" id="ARBA00022722"/>
    </source>
</evidence>
<comment type="catalytic activity">
    <reaction evidence="1">
        <text>Endonucleolytic cleavage to 5'-phosphomonoester.</text>
        <dbReference type="EC" id="3.1.26.4"/>
    </reaction>
</comment>
<keyword evidence="14" id="KW-1185">Reference proteome</keyword>
<dbReference type="PANTHER" id="PTHR10642">
    <property type="entry name" value="RIBONUCLEASE H1"/>
    <property type="match status" value="1"/>
</dbReference>
<protein>
    <recommendedName>
        <fullName evidence="4">ribonuclease H</fullName>
        <ecNumber evidence="4">3.1.26.4</ecNumber>
    </recommendedName>
</protein>
<evidence type="ECO:0000313" key="13">
    <source>
        <dbReference type="EMBL" id="VUG17417.1"/>
    </source>
</evidence>
<dbReference type="PIRSF" id="PIRSF036852">
    <property type="entry name" value="Ribonuclease_H1_euk"/>
    <property type="match status" value="1"/>
</dbReference>
<reference evidence="12" key="3">
    <citation type="submission" date="2020-10" db="EMBL/GenBank/DDBJ databases">
        <authorList>
            <person name="Palmer J.M."/>
        </authorList>
    </citation>
    <scope>NUCLEOTIDE SEQUENCE</scope>
    <source>
        <strain evidence="12">UCD 2041</strain>
    </source>
</reference>
<dbReference type="InterPro" id="IPR017067">
    <property type="entry name" value="RNase_H1_euk"/>
</dbReference>
<name>A0A7D9CWF6_DEKBR</name>
<evidence type="ECO:0000313" key="12">
    <source>
        <dbReference type="EMBL" id="QOU18642.1"/>
    </source>
</evidence>
<gene>
    <name evidence="12" type="ORF">BRETT_001709</name>
    <name evidence="13" type="ORF">DEBR0S2_06678G</name>
    <name evidence="11" type="ORF">HII12_003627</name>
</gene>
<accession>A0A7D9CWF6</accession>
<dbReference type="InterPro" id="IPR012337">
    <property type="entry name" value="RNaseH-like_sf"/>
</dbReference>